<proteinExistence type="predicted"/>
<dbReference type="Gene3D" id="1.20.1640.10">
    <property type="entry name" value="Multidrug efflux transporter AcrB transmembrane domain"/>
    <property type="match status" value="1"/>
</dbReference>
<dbReference type="PANTHER" id="PTHR33406">
    <property type="entry name" value="MEMBRANE PROTEIN MJ1562-RELATED"/>
    <property type="match status" value="1"/>
</dbReference>
<dbReference type="InterPro" id="IPR050545">
    <property type="entry name" value="Mycobact_MmpL"/>
</dbReference>
<evidence type="ECO:0000256" key="1">
    <source>
        <dbReference type="SAM" id="Phobius"/>
    </source>
</evidence>
<protein>
    <recommendedName>
        <fullName evidence="3">SSD domain-containing protein</fullName>
    </recommendedName>
</protein>
<accession>X1HL79</accession>
<keyword evidence="1" id="KW-0812">Transmembrane</keyword>
<reference evidence="2" key="1">
    <citation type="journal article" date="2014" name="Front. Microbiol.">
        <title>High frequency of phylogenetically diverse reductive dehalogenase-homologous genes in deep subseafloor sedimentary metagenomes.</title>
        <authorList>
            <person name="Kawai M."/>
            <person name="Futagami T."/>
            <person name="Toyoda A."/>
            <person name="Takaki Y."/>
            <person name="Nishi S."/>
            <person name="Hori S."/>
            <person name="Arai W."/>
            <person name="Tsubouchi T."/>
            <person name="Morono Y."/>
            <person name="Uchiyama I."/>
            <person name="Ito T."/>
            <person name="Fujiyama A."/>
            <person name="Inagaki F."/>
            <person name="Takami H."/>
        </authorList>
    </citation>
    <scope>NUCLEOTIDE SEQUENCE</scope>
    <source>
        <strain evidence="2">Expedition CK06-06</strain>
    </source>
</reference>
<comment type="caution">
    <text evidence="2">The sequence shown here is derived from an EMBL/GenBank/DDBJ whole genome shotgun (WGS) entry which is preliminary data.</text>
</comment>
<keyword evidence="1" id="KW-0472">Membrane</keyword>
<feature type="transmembrane region" description="Helical" evidence="1">
    <location>
        <begin position="14"/>
        <end position="39"/>
    </location>
</feature>
<organism evidence="2">
    <name type="scientific">marine sediment metagenome</name>
    <dbReference type="NCBI Taxonomy" id="412755"/>
    <lineage>
        <taxon>unclassified sequences</taxon>
        <taxon>metagenomes</taxon>
        <taxon>ecological metagenomes</taxon>
    </lineage>
</organism>
<dbReference type="AlphaFoldDB" id="X1HL79"/>
<feature type="non-terminal residue" evidence="2">
    <location>
        <position position="1"/>
    </location>
</feature>
<sequence>LESKDASKETLRELFIPAVSSLITDGIGFMSLMIIPLLMIKGMAIASGAGVLSIFFTVVIFIPAMLSYMPKPRRIEIEREDAPTLVNRMMAGIAHVVERKRSRWIIVALFLVLALLGIKGASQLVVGDNEIGSSILYPDSRYNVAERVVNDNFSGSNPYYVFVKGKEQECLVDSSALKEMGALQRHLSEKVPEVGYSLSLVDYVKGLNSAMFGGERRYFAVPEDNRTIAEYLFLYSISSFPGDFDPVVSRNYQFANLKFDLKD</sequence>
<feature type="non-terminal residue" evidence="2">
    <location>
        <position position="263"/>
    </location>
</feature>
<feature type="transmembrane region" description="Helical" evidence="1">
    <location>
        <begin position="104"/>
        <end position="126"/>
    </location>
</feature>
<gene>
    <name evidence="2" type="ORF">S03H2_49163</name>
</gene>
<feature type="transmembrane region" description="Helical" evidence="1">
    <location>
        <begin position="45"/>
        <end position="69"/>
    </location>
</feature>
<keyword evidence="1" id="KW-1133">Transmembrane helix</keyword>
<dbReference type="PANTHER" id="PTHR33406:SF13">
    <property type="entry name" value="MEMBRANE PROTEIN YDFJ"/>
    <property type="match status" value="1"/>
</dbReference>
<dbReference type="GO" id="GO:0005886">
    <property type="term" value="C:plasma membrane"/>
    <property type="evidence" value="ECO:0007669"/>
    <property type="project" value="TreeGrafter"/>
</dbReference>
<dbReference type="SUPFAM" id="SSF82866">
    <property type="entry name" value="Multidrug efflux transporter AcrB transmembrane domain"/>
    <property type="match status" value="1"/>
</dbReference>
<evidence type="ECO:0008006" key="3">
    <source>
        <dbReference type="Google" id="ProtNLM"/>
    </source>
</evidence>
<name>X1HL79_9ZZZZ</name>
<evidence type="ECO:0000313" key="2">
    <source>
        <dbReference type="EMBL" id="GAH70237.1"/>
    </source>
</evidence>
<dbReference type="EMBL" id="BARU01031049">
    <property type="protein sequence ID" value="GAH70237.1"/>
    <property type="molecule type" value="Genomic_DNA"/>
</dbReference>